<evidence type="ECO:0000313" key="2">
    <source>
        <dbReference type="Proteomes" id="UP000838878"/>
    </source>
</evidence>
<keyword evidence="2" id="KW-1185">Reference proteome</keyword>
<evidence type="ECO:0000313" key="1">
    <source>
        <dbReference type="EMBL" id="CAH0720947.1"/>
    </source>
</evidence>
<organism evidence="1 2">
    <name type="scientific">Brenthis ino</name>
    <name type="common">lesser marbled fritillary</name>
    <dbReference type="NCBI Taxonomy" id="405034"/>
    <lineage>
        <taxon>Eukaryota</taxon>
        <taxon>Metazoa</taxon>
        <taxon>Ecdysozoa</taxon>
        <taxon>Arthropoda</taxon>
        <taxon>Hexapoda</taxon>
        <taxon>Insecta</taxon>
        <taxon>Pterygota</taxon>
        <taxon>Neoptera</taxon>
        <taxon>Endopterygota</taxon>
        <taxon>Lepidoptera</taxon>
        <taxon>Glossata</taxon>
        <taxon>Ditrysia</taxon>
        <taxon>Papilionoidea</taxon>
        <taxon>Nymphalidae</taxon>
        <taxon>Heliconiinae</taxon>
        <taxon>Argynnini</taxon>
        <taxon>Brenthis</taxon>
    </lineage>
</organism>
<sequence length="87" mass="9754">MDGITDDGPRINTRYIYQNLAKAVQECRINKGQVRRGAAVAVARWCGGGSRSAAWRKAAEHQSLRSLQIIPSVEQRFCPFSHINNQK</sequence>
<protein>
    <submittedName>
        <fullName evidence="1">Uncharacterized protein</fullName>
    </submittedName>
</protein>
<dbReference type="Proteomes" id="UP000838878">
    <property type="component" value="Chromosome 2"/>
</dbReference>
<reference evidence="1" key="1">
    <citation type="submission" date="2021-12" db="EMBL/GenBank/DDBJ databases">
        <authorList>
            <person name="Martin H S."/>
        </authorList>
    </citation>
    <scope>NUCLEOTIDE SEQUENCE</scope>
</reference>
<feature type="non-terminal residue" evidence="1">
    <location>
        <position position="87"/>
    </location>
</feature>
<proteinExistence type="predicted"/>
<accession>A0A8J9UWG8</accession>
<dbReference type="EMBL" id="OV170222">
    <property type="protein sequence ID" value="CAH0720947.1"/>
    <property type="molecule type" value="Genomic_DNA"/>
</dbReference>
<gene>
    <name evidence="1" type="ORF">BINO364_LOCUS7103</name>
</gene>
<name>A0A8J9UWG8_9NEOP</name>
<dbReference type="AlphaFoldDB" id="A0A8J9UWG8"/>